<dbReference type="InParanoid" id="D1C2C2"/>
<dbReference type="STRING" id="479434.Sthe_0952"/>
<evidence type="ECO:0000256" key="3">
    <source>
        <dbReference type="ARBA" id="ARBA00011233"/>
    </source>
</evidence>
<dbReference type="PANTHER" id="PTHR30246:SF1">
    <property type="entry name" value="2-DEHYDRO-3-DEOXY-6-PHOSPHOGALACTONATE ALDOLASE-RELATED"/>
    <property type="match status" value="1"/>
</dbReference>
<sequence length="214" mass="22683">MHWIEESGLIAVIRLDDLSRAVELATALVEGGIRVLEFTYTNRQAGSAIEQVRTALGDVCRVGAGSVLDAETARAAMLAGAEFIVTPTLRAETIEICRRYSVPSVIGAFTATEILTAWEQGADYIKVNPARAAGPEYFKDILGPLPQVKLIPSGGVTLETGPRFLANGAVALAVGGELVDKRAVVAGDWAAVAARARQWVEMVARARAELSHGT</sequence>
<dbReference type="CDD" id="cd00452">
    <property type="entry name" value="KDPG_aldolase"/>
    <property type="match status" value="1"/>
</dbReference>
<dbReference type="AlphaFoldDB" id="D1C2C2"/>
<dbReference type="Pfam" id="PF01081">
    <property type="entry name" value="Aldolase"/>
    <property type="match status" value="1"/>
</dbReference>
<evidence type="ECO:0000256" key="2">
    <source>
        <dbReference type="ARBA" id="ARBA00006906"/>
    </source>
</evidence>
<dbReference type="NCBIfam" id="TIGR01182">
    <property type="entry name" value="eda"/>
    <property type="match status" value="1"/>
</dbReference>
<dbReference type="RefSeq" id="WP_012871436.1">
    <property type="nucleotide sequence ID" value="NC_013523.1"/>
</dbReference>
<evidence type="ECO:0000256" key="5">
    <source>
        <dbReference type="ARBA" id="ARBA00023277"/>
    </source>
</evidence>
<dbReference type="InterPro" id="IPR000887">
    <property type="entry name" value="Aldlse_KDPG_KHG"/>
</dbReference>
<name>D1C2C2_SPHTD</name>
<dbReference type="HOGENOM" id="CLU_077795_2_0_0"/>
<evidence type="ECO:0000313" key="6">
    <source>
        <dbReference type="EMBL" id="ACZ38389.1"/>
    </source>
</evidence>
<organism evidence="6 7">
    <name type="scientific">Sphaerobacter thermophilus (strain ATCC 49802 / DSM 20745 / KCCM 41009 / NCIMB 13125 / S 6022)</name>
    <dbReference type="NCBI Taxonomy" id="479434"/>
    <lineage>
        <taxon>Bacteria</taxon>
        <taxon>Pseudomonadati</taxon>
        <taxon>Thermomicrobiota</taxon>
        <taxon>Thermomicrobia</taxon>
        <taxon>Sphaerobacterales</taxon>
        <taxon>Sphaerobacterineae</taxon>
        <taxon>Sphaerobacteraceae</taxon>
        <taxon>Sphaerobacter</taxon>
    </lineage>
</organism>
<evidence type="ECO:0000256" key="4">
    <source>
        <dbReference type="ARBA" id="ARBA00023239"/>
    </source>
</evidence>
<dbReference type="eggNOG" id="COG0800">
    <property type="taxonomic scope" value="Bacteria"/>
</dbReference>
<gene>
    <name evidence="6" type="ordered locus">Sthe_0952</name>
</gene>
<reference evidence="7" key="1">
    <citation type="submission" date="2009-11" db="EMBL/GenBank/DDBJ databases">
        <title>The complete chromosome 1 of Sphaerobacter thermophilus DSM 20745.</title>
        <authorList>
            <person name="Lucas S."/>
            <person name="Copeland A."/>
            <person name="Lapidus A."/>
            <person name="Glavina del Rio T."/>
            <person name="Dalin E."/>
            <person name="Tice H."/>
            <person name="Bruce D."/>
            <person name="Goodwin L."/>
            <person name="Pitluck S."/>
            <person name="Kyrpides N."/>
            <person name="Mavromatis K."/>
            <person name="Ivanova N."/>
            <person name="Mikhailova N."/>
            <person name="LaButti K.M."/>
            <person name="Clum A."/>
            <person name="Sun H.I."/>
            <person name="Brettin T."/>
            <person name="Detter J.C."/>
            <person name="Han C."/>
            <person name="Larimer F."/>
            <person name="Land M."/>
            <person name="Hauser L."/>
            <person name="Markowitz V."/>
            <person name="Cheng J.F."/>
            <person name="Hugenholtz P."/>
            <person name="Woyke T."/>
            <person name="Wu D."/>
            <person name="Steenblock K."/>
            <person name="Schneider S."/>
            <person name="Pukall R."/>
            <person name="Goeker M."/>
            <person name="Klenk H.P."/>
            <person name="Eisen J.A."/>
        </authorList>
    </citation>
    <scope>NUCLEOTIDE SEQUENCE [LARGE SCALE GENOMIC DNA]</scope>
    <source>
        <strain evidence="7">ATCC 49802 / DSM 20745 / S 6022</strain>
    </source>
</reference>
<dbReference type="EMBL" id="CP001823">
    <property type="protein sequence ID" value="ACZ38389.1"/>
    <property type="molecule type" value="Genomic_DNA"/>
</dbReference>
<dbReference type="PANTHER" id="PTHR30246">
    <property type="entry name" value="2-KETO-3-DEOXY-6-PHOSPHOGLUCONATE ALDOLASE"/>
    <property type="match status" value="1"/>
</dbReference>
<keyword evidence="5" id="KW-0119">Carbohydrate metabolism</keyword>
<dbReference type="OrthoDB" id="9802667at2"/>
<comment type="pathway">
    <text evidence="1">Carbohydrate acid metabolism.</text>
</comment>
<dbReference type="InterPro" id="IPR013785">
    <property type="entry name" value="Aldolase_TIM"/>
</dbReference>
<proteinExistence type="inferred from homology"/>
<accession>D1C2C2</accession>
<evidence type="ECO:0000256" key="1">
    <source>
        <dbReference type="ARBA" id="ARBA00004761"/>
    </source>
</evidence>
<dbReference type="KEGG" id="sti:Sthe_0952"/>
<dbReference type="Gene3D" id="3.20.20.70">
    <property type="entry name" value="Aldolase class I"/>
    <property type="match status" value="1"/>
</dbReference>
<dbReference type="SUPFAM" id="SSF51569">
    <property type="entry name" value="Aldolase"/>
    <property type="match status" value="1"/>
</dbReference>
<dbReference type="GO" id="GO:0016829">
    <property type="term" value="F:lyase activity"/>
    <property type="evidence" value="ECO:0007669"/>
    <property type="project" value="UniProtKB-KW"/>
</dbReference>
<comment type="subunit">
    <text evidence="3">Homotrimer.</text>
</comment>
<reference evidence="6 7" key="2">
    <citation type="journal article" date="2010" name="Stand. Genomic Sci.">
        <title>Complete genome sequence of Desulfohalobium retbaense type strain (HR(100)).</title>
        <authorList>
            <person name="Spring S."/>
            <person name="Nolan M."/>
            <person name="Lapidus A."/>
            <person name="Glavina Del Rio T."/>
            <person name="Copeland A."/>
            <person name="Tice H."/>
            <person name="Cheng J.F."/>
            <person name="Lucas S."/>
            <person name="Land M."/>
            <person name="Chen F."/>
            <person name="Bruce D."/>
            <person name="Goodwin L."/>
            <person name="Pitluck S."/>
            <person name="Ivanova N."/>
            <person name="Mavromatis K."/>
            <person name="Mikhailova N."/>
            <person name="Pati A."/>
            <person name="Chen A."/>
            <person name="Palaniappan K."/>
            <person name="Hauser L."/>
            <person name="Chang Y.J."/>
            <person name="Jeffries C.D."/>
            <person name="Munk C."/>
            <person name="Kiss H."/>
            <person name="Chain P."/>
            <person name="Han C."/>
            <person name="Brettin T."/>
            <person name="Detter J.C."/>
            <person name="Schuler E."/>
            <person name="Goker M."/>
            <person name="Rohde M."/>
            <person name="Bristow J."/>
            <person name="Eisen J.A."/>
            <person name="Markowitz V."/>
            <person name="Hugenholtz P."/>
            <person name="Kyrpides N.C."/>
            <person name="Klenk H.P."/>
        </authorList>
    </citation>
    <scope>NUCLEOTIDE SEQUENCE [LARGE SCALE GENOMIC DNA]</scope>
    <source>
        <strain evidence="7">ATCC 49802 / DSM 20745 / S 6022</strain>
    </source>
</reference>
<comment type="similarity">
    <text evidence="2">Belongs to the KHG/KDPG aldolase family.</text>
</comment>
<dbReference type="FunCoup" id="D1C2C2">
    <property type="interactions" value="178"/>
</dbReference>
<protein>
    <submittedName>
        <fullName evidence="6">2-dehydro-3-deoxyphosphogluconate aldolase/4-hydroxy-2-oxoglutarate aldolase</fullName>
    </submittedName>
</protein>
<keyword evidence="7" id="KW-1185">Reference proteome</keyword>
<dbReference type="Proteomes" id="UP000002027">
    <property type="component" value="Chromosome 1"/>
</dbReference>
<keyword evidence="4" id="KW-0456">Lyase</keyword>
<evidence type="ECO:0000313" key="7">
    <source>
        <dbReference type="Proteomes" id="UP000002027"/>
    </source>
</evidence>